<accession>A0AB39TTI8</accession>
<dbReference type="RefSeq" id="WP_369184888.1">
    <property type="nucleotide sequence ID" value="NZ_CP163445.1"/>
</dbReference>
<organism evidence="2">
    <name type="scientific">Streptomyces sp. Y1</name>
    <dbReference type="NCBI Taxonomy" id="3238634"/>
    <lineage>
        <taxon>Bacteria</taxon>
        <taxon>Bacillati</taxon>
        <taxon>Actinomycetota</taxon>
        <taxon>Actinomycetes</taxon>
        <taxon>Kitasatosporales</taxon>
        <taxon>Streptomycetaceae</taxon>
        <taxon>Streptomyces</taxon>
    </lineage>
</organism>
<evidence type="ECO:0000256" key="1">
    <source>
        <dbReference type="SAM" id="Coils"/>
    </source>
</evidence>
<feature type="coiled-coil region" evidence="1">
    <location>
        <begin position="114"/>
        <end position="176"/>
    </location>
</feature>
<dbReference type="AlphaFoldDB" id="A0AB39TTI8"/>
<keyword evidence="1" id="KW-0175">Coiled coil</keyword>
<evidence type="ECO:0000313" key="2">
    <source>
        <dbReference type="EMBL" id="XDQ82546.1"/>
    </source>
</evidence>
<name>A0AB39TTI8_9ACTN</name>
<protein>
    <submittedName>
        <fullName evidence="2">Uncharacterized protein</fullName>
    </submittedName>
</protein>
<sequence>MTDLLQSFEEAANRSSAMLDLAGDDPDAQQVRARVEMGRELAEAVREPCRRLLGPEFDGLADAETPRLKAAATGLGRLAAELDALLGDFGDWEQAVSEDCRRLDRRRVDLGVRTQELEQHLRQTREQLDAIEARLEAARRRQQNEPWPIDSIDALVSSLIDLLQGVQRQQSQLEREMGDGVRQEHLLRAQDGAIRLIVGAGGGLLSAQHSLLLGLDDAKGQLDEAVLTAGEAERFRILAKAAAEVLDRLRSCAARVAGAARPAA</sequence>
<gene>
    <name evidence="2" type="ORF">AB2U05_30660</name>
</gene>
<reference evidence="2" key="1">
    <citation type="submission" date="2024-07" db="EMBL/GenBank/DDBJ databases">
        <authorList>
            <person name="Yu S.T."/>
        </authorList>
    </citation>
    <scope>NUCLEOTIDE SEQUENCE</scope>
    <source>
        <strain evidence="2">Y1</strain>
    </source>
</reference>
<proteinExistence type="predicted"/>
<dbReference type="EMBL" id="CP163445">
    <property type="protein sequence ID" value="XDQ82546.1"/>
    <property type="molecule type" value="Genomic_DNA"/>
</dbReference>